<evidence type="ECO:0000256" key="2">
    <source>
        <dbReference type="ARBA" id="ARBA00022475"/>
    </source>
</evidence>
<comment type="catalytic activity">
    <reaction evidence="10">
        <text>fluoride(in) = fluoride(out)</text>
        <dbReference type="Rhea" id="RHEA:76159"/>
        <dbReference type="ChEBI" id="CHEBI:17051"/>
    </reaction>
    <physiologicalReaction direction="left-to-right" evidence="10">
        <dbReference type="Rhea" id="RHEA:76160"/>
    </physiologicalReaction>
</comment>
<feature type="transmembrane region" description="Helical" evidence="11">
    <location>
        <begin position="41"/>
        <end position="65"/>
    </location>
</feature>
<evidence type="ECO:0000256" key="8">
    <source>
        <dbReference type="ARBA" id="ARBA00023303"/>
    </source>
</evidence>
<keyword evidence="6 11" id="KW-0406">Ion transport</keyword>
<evidence type="ECO:0000256" key="10">
    <source>
        <dbReference type="ARBA" id="ARBA00035585"/>
    </source>
</evidence>
<protein>
    <recommendedName>
        <fullName evidence="11">Fluoride-specific ion channel FluC</fullName>
    </recommendedName>
</protein>
<comment type="subcellular location">
    <subcellularLocation>
        <location evidence="1 11">Cell membrane</location>
        <topology evidence="1 11">Multi-pass membrane protein</topology>
    </subcellularLocation>
</comment>
<feature type="binding site" evidence="11">
    <location>
        <position position="84"/>
    </location>
    <ligand>
        <name>Na(+)</name>
        <dbReference type="ChEBI" id="CHEBI:29101"/>
        <note>structural</note>
    </ligand>
</feature>
<reference evidence="12 13" key="1">
    <citation type="submission" date="2020-03" db="EMBL/GenBank/DDBJ databases">
        <title>Genomic Encyclopedia of Type Strains, Phase IV (KMG-IV): sequencing the most valuable type-strain genomes for metagenomic binning, comparative biology and taxonomic classification.</title>
        <authorList>
            <person name="Goeker M."/>
        </authorList>
    </citation>
    <scope>NUCLEOTIDE SEQUENCE [LARGE SCALE GENOMIC DNA]</scope>
    <source>
        <strain evidence="12 13">DSM 102865</strain>
    </source>
</reference>
<keyword evidence="5 11" id="KW-1133">Transmembrane helix</keyword>
<evidence type="ECO:0000313" key="13">
    <source>
        <dbReference type="Proteomes" id="UP001179181"/>
    </source>
</evidence>
<evidence type="ECO:0000256" key="6">
    <source>
        <dbReference type="ARBA" id="ARBA00023065"/>
    </source>
</evidence>
<evidence type="ECO:0000256" key="11">
    <source>
        <dbReference type="HAMAP-Rule" id="MF_00454"/>
    </source>
</evidence>
<keyword evidence="8 11" id="KW-0407">Ion channel</keyword>
<feature type="transmembrane region" description="Helical" evidence="11">
    <location>
        <begin position="112"/>
        <end position="130"/>
    </location>
</feature>
<keyword evidence="7 11" id="KW-0472">Membrane</keyword>
<keyword evidence="11" id="KW-0479">Metal-binding</keyword>
<evidence type="ECO:0000256" key="5">
    <source>
        <dbReference type="ARBA" id="ARBA00022989"/>
    </source>
</evidence>
<keyword evidence="13" id="KW-1185">Reference proteome</keyword>
<keyword evidence="4 11" id="KW-0812">Transmembrane</keyword>
<keyword evidence="11" id="KW-0813">Transport</keyword>
<sequence>MNRMIFLSDKFPLVLIFIGGGLGSLARYAAGKAFASWAPVFPLGTLAANVFACLILGVFSGWAALRTGESVATYRAFVVVGFCGGFSTFSTFSNDTIQLILNNAWTEACLNVFVSILFCLAATLLGMWLGKQLLSI</sequence>
<proteinExistence type="inferred from homology"/>
<comment type="similarity">
    <text evidence="9 11">Belongs to the fluoride channel Fluc/FEX (TC 1.A.43) family.</text>
</comment>
<keyword evidence="2 11" id="KW-1003">Cell membrane</keyword>
<comment type="function">
    <text evidence="11">Fluoride-specific ion channel. Important for reducing fluoride concentration in the cell, thus reducing its toxicity.</text>
</comment>
<dbReference type="NCBIfam" id="TIGR00494">
    <property type="entry name" value="crcB"/>
    <property type="match status" value="1"/>
</dbReference>
<evidence type="ECO:0000256" key="9">
    <source>
        <dbReference type="ARBA" id="ARBA00035120"/>
    </source>
</evidence>
<dbReference type="EMBL" id="JAASQJ010000007">
    <property type="protein sequence ID" value="NIJ55940.1"/>
    <property type="molecule type" value="Genomic_DNA"/>
</dbReference>
<evidence type="ECO:0000256" key="1">
    <source>
        <dbReference type="ARBA" id="ARBA00004651"/>
    </source>
</evidence>
<dbReference type="HAMAP" id="MF_00454">
    <property type="entry name" value="FluC"/>
    <property type="match status" value="1"/>
</dbReference>
<gene>
    <name evidence="11" type="primary">fluC</name>
    <name evidence="11" type="synonym">crcB</name>
    <name evidence="12" type="ORF">FHS68_005135</name>
</gene>
<feature type="transmembrane region" description="Helical" evidence="11">
    <location>
        <begin position="72"/>
        <end position="92"/>
    </location>
</feature>
<accession>A0ABX0UVW8</accession>
<evidence type="ECO:0000256" key="4">
    <source>
        <dbReference type="ARBA" id="ARBA00022692"/>
    </source>
</evidence>
<keyword evidence="11" id="KW-0915">Sodium</keyword>
<dbReference type="PANTHER" id="PTHR28259:SF1">
    <property type="entry name" value="FLUORIDE EXPORT PROTEIN 1-RELATED"/>
    <property type="match status" value="1"/>
</dbReference>
<evidence type="ECO:0000256" key="7">
    <source>
        <dbReference type="ARBA" id="ARBA00023136"/>
    </source>
</evidence>
<dbReference type="InterPro" id="IPR003691">
    <property type="entry name" value="FluC"/>
</dbReference>
<dbReference type="RefSeq" id="WP_229212057.1">
    <property type="nucleotide sequence ID" value="NZ_JAASQJ010000007.1"/>
</dbReference>
<organism evidence="12 13">
    <name type="scientific">Dyadobacter arcticus</name>
    <dbReference type="NCBI Taxonomy" id="1078754"/>
    <lineage>
        <taxon>Bacteria</taxon>
        <taxon>Pseudomonadati</taxon>
        <taxon>Bacteroidota</taxon>
        <taxon>Cytophagia</taxon>
        <taxon>Cytophagales</taxon>
        <taxon>Spirosomataceae</taxon>
        <taxon>Dyadobacter</taxon>
    </lineage>
</organism>
<dbReference type="PANTHER" id="PTHR28259">
    <property type="entry name" value="FLUORIDE EXPORT PROTEIN 1-RELATED"/>
    <property type="match status" value="1"/>
</dbReference>
<name>A0ABX0UVW8_9BACT</name>
<comment type="activity regulation">
    <text evidence="11">Na(+) is not transported, but it plays an essential structural role and its presence is essential for fluoride channel function.</text>
</comment>
<feature type="binding site" evidence="11">
    <location>
        <position position="87"/>
    </location>
    <ligand>
        <name>Na(+)</name>
        <dbReference type="ChEBI" id="CHEBI:29101"/>
        <note>structural</note>
    </ligand>
</feature>
<evidence type="ECO:0000256" key="3">
    <source>
        <dbReference type="ARBA" id="ARBA00022519"/>
    </source>
</evidence>
<keyword evidence="3" id="KW-0997">Cell inner membrane</keyword>
<comment type="caution">
    <text evidence="12">The sequence shown here is derived from an EMBL/GenBank/DDBJ whole genome shotgun (WGS) entry which is preliminary data.</text>
</comment>
<evidence type="ECO:0000313" key="12">
    <source>
        <dbReference type="EMBL" id="NIJ55940.1"/>
    </source>
</evidence>
<dbReference type="Proteomes" id="UP001179181">
    <property type="component" value="Unassembled WGS sequence"/>
</dbReference>
<dbReference type="Pfam" id="PF02537">
    <property type="entry name" value="CRCB"/>
    <property type="match status" value="1"/>
</dbReference>